<protein>
    <recommendedName>
        <fullName evidence="4">Integral membrane protein</fullName>
    </recommendedName>
</protein>
<evidence type="ECO:0008006" key="4">
    <source>
        <dbReference type="Google" id="ProtNLM"/>
    </source>
</evidence>
<dbReference type="InterPro" id="IPR006938">
    <property type="entry name" value="DUF624"/>
</dbReference>
<keyword evidence="1" id="KW-0812">Transmembrane</keyword>
<comment type="caution">
    <text evidence="2">The sequence shown here is derived from an EMBL/GenBank/DDBJ whole genome shotgun (WGS) entry which is preliminary data.</text>
</comment>
<proteinExistence type="predicted"/>
<keyword evidence="3" id="KW-1185">Reference proteome</keyword>
<dbReference type="Proteomes" id="UP000030832">
    <property type="component" value="Unassembled WGS sequence"/>
</dbReference>
<dbReference type="AlphaFoldDB" id="A0A0B0IL00"/>
<keyword evidence="1" id="KW-1133">Transmembrane helix</keyword>
<feature type="transmembrane region" description="Helical" evidence="1">
    <location>
        <begin position="100"/>
        <end position="126"/>
    </location>
</feature>
<dbReference type="RefSeq" id="WP_034625621.1">
    <property type="nucleotide sequence ID" value="NZ_JRJU01000002.1"/>
</dbReference>
<dbReference type="OrthoDB" id="2182676at2"/>
<feature type="transmembrane region" description="Helical" evidence="1">
    <location>
        <begin position="23"/>
        <end position="51"/>
    </location>
</feature>
<organism evidence="2 3">
    <name type="scientific">Halalkalibacter okhensis</name>
    <dbReference type="NCBI Taxonomy" id="333138"/>
    <lineage>
        <taxon>Bacteria</taxon>
        <taxon>Bacillati</taxon>
        <taxon>Bacillota</taxon>
        <taxon>Bacilli</taxon>
        <taxon>Bacillales</taxon>
        <taxon>Bacillaceae</taxon>
        <taxon>Halalkalibacter</taxon>
    </lineage>
</organism>
<gene>
    <name evidence="2" type="ORF">LQ50_02330</name>
</gene>
<reference evidence="2 3" key="1">
    <citation type="submission" date="2014-09" db="EMBL/GenBank/DDBJ databases">
        <title>Genome sequencing and annotation of Bacillus Okhensis strain Kh10-101T.</title>
        <authorList>
            <person name="Prakash J.S."/>
        </authorList>
    </citation>
    <scope>NUCLEOTIDE SEQUENCE [LARGE SCALE GENOMIC DNA]</scope>
    <source>
        <strain evidence="3">Kh10-101T</strain>
    </source>
</reference>
<accession>A0A0B0IL00</accession>
<dbReference type="eggNOG" id="COG5578">
    <property type="taxonomic scope" value="Bacteria"/>
</dbReference>
<dbReference type="STRING" id="333138.LQ50_02330"/>
<evidence type="ECO:0000313" key="3">
    <source>
        <dbReference type="Proteomes" id="UP000030832"/>
    </source>
</evidence>
<feature type="transmembrane region" description="Helical" evidence="1">
    <location>
        <begin position="72"/>
        <end position="94"/>
    </location>
</feature>
<sequence length="206" mass="23437">MNLWDGKAAKTLNKLTNIVLLNLLWLLFSIPVITIVPATVAMAGVVKAWQLEEEEKVFRPFMHFFVKNFKRSFFIGAMWLMVGAVLIVDLLLFLSIPHNFLRMVLITVTSFIILLYLFTSVYIIPVMLHENITKVKPLLKRAFILSFYDLPVSFSVVLITSSAVVLVLLVPITSIFIGALTAMIIHRFCYRTFSKGKIIEVSQVNL</sequence>
<evidence type="ECO:0000256" key="1">
    <source>
        <dbReference type="SAM" id="Phobius"/>
    </source>
</evidence>
<evidence type="ECO:0000313" key="2">
    <source>
        <dbReference type="EMBL" id="KHF41567.1"/>
    </source>
</evidence>
<feature type="transmembrane region" description="Helical" evidence="1">
    <location>
        <begin position="165"/>
        <end position="185"/>
    </location>
</feature>
<name>A0A0B0IL00_9BACI</name>
<keyword evidence="1" id="KW-0472">Membrane</keyword>
<dbReference type="Pfam" id="PF04854">
    <property type="entry name" value="DUF624"/>
    <property type="match status" value="1"/>
</dbReference>
<dbReference type="EMBL" id="JRJU01000002">
    <property type="protein sequence ID" value="KHF41567.1"/>
    <property type="molecule type" value="Genomic_DNA"/>
</dbReference>